<evidence type="ECO:0000259" key="13">
    <source>
        <dbReference type="Pfam" id="PF08245"/>
    </source>
</evidence>
<dbReference type="Gene3D" id="3.40.1390.10">
    <property type="entry name" value="MurE/MurF, N-terminal domain"/>
    <property type="match status" value="1"/>
</dbReference>
<evidence type="ECO:0000256" key="5">
    <source>
        <dbReference type="ARBA" id="ARBA00022840"/>
    </source>
</evidence>
<comment type="caution">
    <text evidence="14">The sequence shown here is derived from an EMBL/GenBank/DDBJ whole genome shotgun (WGS) entry which is preliminary data.</text>
</comment>
<dbReference type="EC" id="6.3.2.10" evidence="10 11"/>
<feature type="domain" description="Mur ligase C-terminal" evidence="12">
    <location>
        <begin position="317"/>
        <end position="437"/>
    </location>
</feature>
<comment type="similarity">
    <text evidence="10">Belongs to the MurCDEF family. MurF subfamily.</text>
</comment>
<dbReference type="PANTHER" id="PTHR43024:SF1">
    <property type="entry name" value="UDP-N-ACETYLMURAMOYL-TRIPEPTIDE--D-ALANYL-D-ALANINE LIGASE"/>
    <property type="match status" value="1"/>
</dbReference>
<organism evidence="14 15">
    <name type="scientific">Neglectibacter timonensis</name>
    <dbReference type="NCBI Taxonomy" id="1776382"/>
    <lineage>
        <taxon>Bacteria</taxon>
        <taxon>Bacillati</taxon>
        <taxon>Bacillota</taxon>
        <taxon>Clostridia</taxon>
        <taxon>Eubacteriales</taxon>
        <taxon>Oscillospiraceae</taxon>
        <taxon>Neglectibacter</taxon>
    </lineage>
</organism>
<keyword evidence="6 10" id="KW-0133">Cell shape</keyword>
<dbReference type="Pfam" id="PF08245">
    <property type="entry name" value="Mur_ligase_M"/>
    <property type="match status" value="1"/>
</dbReference>
<evidence type="ECO:0000256" key="2">
    <source>
        <dbReference type="ARBA" id="ARBA00022598"/>
    </source>
</evidence>
<dbReference type="SUPFAM" id="SSF53623">
    <property type="entry name" value="MurD-like peptide ligases, catalytic domain"/>
    <property type="match status" value="1"/>
</dbReference>
<proteinExistence type="inferred from homology"/>
<dbReference type="InterPro" id="IPR005863">
    <property type="entry name" value="UDP-N-AcMur_synth"/>
</dbReference>
<dbReference type="NCBIfam" id="TIGR01143">
    <property type="entry name" value="murF"/>
    <property type="match status" value="1"/>
</dbReference>
<sequence length="454" mass="48927">MRLKISEIVKAAGGKLLCGDGNTVVTAFSTDSRTVKTGVMFVPIRGEKTDAHVYIDSVFENGAAATFTDHEIPLREQPVVLVNDCRAALQKTAAYYRSQFELPIVGVTGSVGKTTAKEMIAQALTARFNVLKTAGNQNSQVGVPQTVFGLKKEHTAAVVEMGVSMPGEMARIAAVVKPTFAVITNIGVSHIEYMKTRENILAEKLHIADYLPEDGILFVNGDDDLLPALKDSCRRKVVTFGLGPLCDWRATGLNEADKGTFFTCVSRSGEKLEMFVPAAGLHNVRNALCSMAVARSLGVPAEEAVRAIAAYKAPAMRQQVFELNGLVIIDDSYNASPDSMRSALDVLMTVRASGQRVAVLADMLELGEYARQGHWEVGRYAREKGVDRLLGIGPLSKDIVAGYGSEKAEWFASNQEAAARLRELLQAGDAVLVKGSRGMKTDEIVSALKAETSE</sequence>
<evidence type="ECO:0000313" key="14">
    <source>
        <dbReference type="EMBL" id="MCQ4838451.1"/>
    </source>
</evidence>
<comment type="catalytic activity">
    <reaction evidence="10 11">
        <text>D-alanyl-D-alanine + UDP-N-acetyl-alpha-D-muramoyl-L-alanyl-gamma-D-glutamyl-meso-2,6-diaminopimelate + ATP = UDP-N-acetyl-alpha-D-muramoyl-L-alanyl-gamma-D-glutamyl-meso-2,6-diaminopimeloyl-D-alanyl-D-alanine + ADP + phosphate + H(+)</text>
        <dbReference type="Rhea" id="RHEA:28374"/>
        <dbReference type="ChEBI" id="CHEBI:15378"/>
        <dbReference type="ChEBI" id="CHEBI:30616"/>
        <dbReference type="ChEBI" id="CHEBI:43474"/>
        <dbReference type="ChEBI" id="CHEBI:57822"/>
        <dbReference type="ChEBI" id="CHEBI:61386"/>
        <dbReference type="ChEBI" id="CHEBI:83905"/>
        <dbReference type="ChEBI" id="CHEBI:456216"/>
        <dbReference type="EC" id="6.3.2.10"/>
    </reaction>
</comment>
<dbReference type="GO" id="GO:0016874">
    <property type="term" value="F:ligase activity"/>
    <property type="evidence" value="ECO:0007669"/>
    <property type="project" value="UniProtKB-KW"/>
</dbReference>
<dbReference type="InterPro" id="IPR051046">
    <property type="entry name" value="MurCDEF_CellWall_CoF430Synth"/>
</dbReference>
<dbReference type="InterPro" id="IPR004101">
    <property type="entry name" value="Mur_ligase_C"/>
</dbReference>
<dbReference type="Proteomes" id="UP001524473">
    <property type="component" value="Unassembled WGS sequence"/>
</dbReference>
<keyword evidence="9 10" id="KW-0961">Cell wall biogenesis/degradation</keyword>
<keyword evidence="8 10" id="KW-0131">Cell cycle</keyword>
<dbReference type="EMBL" id="JANFZH010000001">
    <property type="protein sequence ID" value="MCQ4838451.1"/>
    <property type="molecule type" value="Genomic_DNA"/>
</dbReference>
<keyword evidence="1 10" id="KW-0963">Cytoplasm</keyword>
<evidence type="ECO:0000256" key="10">
    <source>
        <dbReference type="HAMAP-Rule" id="MF_02019"/>
    </source>
</evidence>
<accession>A0ABT1RUV8</accession>
<gene>
    <name evidence="10" type="primary">murF</name>
    <name evidence="14" type="ORF">NE695_00810</name>
</gene>
<dbReference type="Gene3D" id="3.90.190.20">
    <property type="entry name" value="Mur ligase, C-terminal domain"/>
    <property type="match status" value="1"/>
</dbReference>
<keyword evidence="3 10" id="KW-0132">Cell division</keyword>
<keyword evidence="4 10" id="KW-0547">Nucleotide-binding</keyword>
<comment type="function">
    <text evidence="10 11">Involved in cell wall formation. Catalyzes the final step in the synthesis of UDP-N-acetylmuramoyl-pentapeptide, the precursor of murein.</text>
</comment>
<name>A0ABT1RUV8_9FIRM</name>
<dbReference type="Gene3D" id="3.40.1190.10">
    <property type="entry name" value="Mur-like, catalytic domain"/>
    <property type="match status" value="1"/>
</dbReference>
<dbReference type="SUPFAM" id="SSF63418">
    <property type="entry name" value="MurE/MurF N-terminal domain"/>
    <property type="match status" value="1"/>
</dbReference>
<evidence type="ECO:0000256" key="1">
    <source>
        <dbReference type="ARBA" id="ARBA00022490"/>
    </source>
</evidence>
<dbReference type="RefSeq" id="WP_066863457.1">
    <property type="nucleotide sequence ID" value="NZ_CABKVV010000013.1"/>
</dbReference>
<evidence type="ECO:0000256" key="3">
    <source>
        <dbReference type="ARBA" id="ARBA00022618"/>
    </source>
</evidence>
<dbReference type="SUPFAM" id="SSF53244">
    <property type="entry name" value="MurD-like peptide ligases, peptide-binding domain"/>
    <property type="match status" value="1"/>
</dbReference>
<evidence type="ECO:0000256" key="8">
    <source>
        <dbReference type="ARBA" id="ARBA00023306"/>
    </source>
</evidence>
<protein>
    <recommendedName>
        <fullName evidence="10 11">UDP-N-acetylmuramoyl-tripeptide--D-alanyl-D-alanine ligase</fullName>
        <ecNumber evidence="10 11">6.3.2.10</ecNumber>
    </recommendedName>
    <alternativeName>
        <fullName evidence="10">D-alanyl-D-alanine-adding enzyme</fullName>
    </alternativeName>
</protein>
<dbReference type="PANTHER" id="PTHR43024">
    <property type="entry name" value="UDP-N-ACETYLMURAMOYL-TRIPEPTIDE--D-ALANYL-D-ALANINE LIGASE"/>
    <property type="match status" value="1"/>
</dbReference>
<feature type="binding site" evidence="10">
    <location>
        <begin position="109"/>
        <end position="115"/>
    </location>
    <ligand>
        <name>ATP</name>
        <dbReference type="ChEBI" id="CHEBI:30616"/>
    </ligand>
</feature>
<keyword evidence="5 10" id="KW-0067">ATP-binding</keyword>
<evidence type="ECO:0000259" key="12">
    <source>
        <dbReference type="Pfam" id="PF02875"/>
    </source>
</evidence>
<dbReference type="InterPro" id="IPR035911">
    <property type="entry name" value="MurE/MurF_N"/>
</dbReference>
<dbReference type="Pfam" id="PF02875">
    <property type="entry name" value="Mur_ligase_C"/>
    <property type="match status" value="1"/>
</dbReference>
<dbReference type="HAMAP" id="MF_02019">
    <property type="entry name" value="MurF"/>
    <property type="match status" value="1"/>
</dbReference>
<keyword evidence="7 10" id="KW-0573">Peptidoglycan synthesis</keyword>
<feature type="domain" description="Mur ligase central" evidence="13">
    <location>
        <begin position="107"/>
        <end position="294"/>
    </location>
</feature>
<evidence type="ECO:0000256" key="9">
    <source>
        <dbReference type="ARBA" id="ARBA00023316"/>
    </source>
</evidence>
<evidence type="ECO:0000313" key="15">
    <source>
        <dbReference type="Proteomes" id="UP001524473"/>
    </source>
</evidence>
<evidence type="ECO:0000256" key="11">
    <source>
        <dbReference type="RuleBase" id="RU004136"/>
    </source>
</evidence>
<dbReference type="InterPro" id="IPR036615">
    <property type="entry name" value="Mur_ligase_C_dom_sf"/>
</dbReference>
<evidence type="ECO:0000256" key="6">
    <source>
        <dbReference type="ARBA" id="ARBA00022960"/>
    </source>
</evidence>
<comment type="pathway">
    <text evidence="10 11">Cell wall biogenesis; peptidoglycan biosynthesis.</text>
</comment>
<evidence type="ECO:0000256" key="7">
    <source>
        <dbReference type="ARBA" id="ARBA00022984"/>
    </source>
</evidence>
<keyword evidence="15" id="KW-1185">Reference proteome</keyword>
<keyword evidence="2 10" id="KW-0436">Ligase</keyword>
<comment type="subcellular location">
    <subcellularLocation>
        <location evidence="10 11">Cytoplasm</location>
    </subcellularLocation>
</comment>
<evidence type="ECO:0000256" key="4">
    <source>
        <dbReference type="ARBA" id="ARBA00022741"/>
    </source>
</evidence>
<reference evidence="14 15" key="1">
    <citation type="submission" date="2022-06" db="EMBL/GenBank/DDBJ databases">
        <title>Isolation of gut microbiota from human fecal samples.</title>
        <authorList>
            <person name="Pamer E.G."/>
            <person name="Barat B."/>
            <person name="Waligurski E."/>
            <person name="Medina S."/>
            <person name="Paddock L."/>
            <person name="Mostad J."/>
        </authorList>
    </citation>
    <scope>NUCLEOTIDE SEQUENCE [LARGE SCALE GENOMIC DNA]</scope>
    <source>
        <strain evidence="14 15">DFI.9.73</strain>
    </source>
</reference>
<dbReference type="InterPro" id="IPR013221">
    <property type="entry name" value="Mur_ligase_cen"/>
</dbReference>
<dbReference type="InterPro" id="IPR036565">
    <property type="entry name" value="Mur-like_cat_sf"/>
</dbReference>
<dbReference type="GeneID" id="90532263"/>